<sequence>MSRVFFNKKISTNLNIHLFHLSFTSFLYAALAWLSLLYGEGIHLLFAGMVIASIAAGSVITVVSIFHFFVIYVIVQMSGLISAFLYSNQEIFYISAVLAFTFSIFVISNGYKQYSSIKEMLRLHGQINDLLDNAGQGFLSFDKNLICESSFSTECKKIFNLQELEGLDISQLLFSQNTADKELFCEGIDKAARCDDRLIRDMFLSLIPKEQIINNHSIKIECKALHNGKFMLILTDISKTKTLKSKVEHQLQVQNMIVEVASNKNDFLELKDAFSTFIKDLSSDKDVSAGAIDRLKRELHTFKGVFAQKKMIYIPSYIHEVELKIRNISFSSEIIPAVIEANLQDEFNKDIAIVHSILGENFLSSKKAISVEVESINEIESKLTSISSNSEYKEQKEMNDVLAKVKKLKYESVKSMLTPYISYVKQLSSKLEKEVYELEIQGDEDIKVSTKIKPFIKSLVHLFNNCVDHGIEDIDTRANLEKDDIGTIKCKFEVVHDVLVIQISDDGQGIDTDKLSLNAINKALVDEERIALMSEQEKCSLIFTNKLSTKDKTSIISGFGVGMSSIKDNLEKINATYSIKNTPEHGVSFSFFIPLNTDRNADYSYLNRCENICNCICEQIGIFMNETLNIEVINTKELTDQIFENKYVQAELYGSFNGKVIIVFSKEITNLLTSTLIPDGFNELDKQCLIQELPCEILNTVVGLSIQYFDKNIKDTNLSSPINYDNFSLMNLGKKGKSKFVKEIETSYGRIICIVTQREEQ</sequence>
<dbReference type="PANTHER" id="PTHR43395">
    <property type="entry name" value="SENSOR HISTIDINE KINASE CHEA"/>
    <property type="match status" value="1"/>
</dbReference>
<gene>
    <name evidence="9" type="ORF">HUE88_02435</name>
</gene>
<evidence type="ECO:0000256" key="4">
    <source>
        <dbReference type="ARBA" id="ARBA00022553"/>
    </source>
</evidence>
<dbReference type="SMART" id="SM00387">
    <property type="entry name" value="HATPase_c"/>
    <property type="match status" value="1"/>
</dbReference>
<dbReference type="FunFam" id="3.30.565.10:FF:000016">
    <property type="entry name" value="Chemotaxis protein CheA, putative"/>
    <property type="match status" value="1"/>
</dbReference>
<dbReference type="AlphaFoldDB" id="A0A7S7LW69"/>
<keyword evidence="10" id="KW-1185">Reference proteome</keyword>
<keyword evidence="4" id="KW-0597">Phosphoprotein</keyword>
<dbReference type="InterPro" id="IPR003594">
    <property type="entry name" value="HATPase_dom"/>
</dbReference>
<feature type="domain" description="Histidine kinase/HSP90-like ATPase" evidence="8">
    <location>
        <begin position="454"/>
        <end position="597"/>
    </location>
</feature>
<proteinExistence type="predicted"/>
<dbReference type="PANTHER" id="PTHR43395:SF10">
    <property type="entry name" value="CHEMOTAXIS PROTEIN CHEA"/>
    <property type="match status" value="1"/>
</dbReference>
<evidence type="ECO:0000313" key="9">
    <source>
        <dbReference type="EMBL" id="QOY52568.1"/>
    </source>
</evidence>
<keyword evidence="7" id="KW-0812">Transmembrane</keyword>
<dbReference type="Pfam" id="PF02518">
    <property type="entry name" value="HATPase_c"/>
    <property type="match status" value="1"/>
</dbReference>
<dbReference type="Proteomes" id="UP000593994">
    <property type="component" value="Chromosome"/>
</dbReference>
<dbReference type="InterPro" id="IPR028976">
    <property type="entry name" value="CheC-like_sf"/>
</dbReference>
<name>A0A7S7LW69_9BACT</name>
<dbReference type="SUPFAM" id="SSF103039">
    <property type="entry name" value="CheC-like"/>
    <property type="match status" value="1"/>
</dbReference>
<keyword evidence="7" id="KW-1133">Transmembrane helix</keyword>
<keyword evidence="3" id="KW-0145">Chemotaxis</keyword>
<feature type="transmembrane region" description="Helical" evidence="7">
    <location>
        <begin position="12"/>
        <end position="36"/>
    </location>
</feature>
<protein>
    <recommendedName>
        <fullName evidence="2">histidine kinase</fullName>
        <ecNumber evidence="2">2.7.13.3</ecNumber>
    </recommendedName>
</protein>
<dbReference type="InterPro" id="IPR036890">
    <property type="entry name" value="HATPase_C_sf"/>
</dbReference>
<evidence type="ECO:0000256" key="3">
    <source>
        <dbReference type="ARBA" id="ARBA00022500"/>
    </source>
</evidence>
<dbReference type="PRINTS" id="PR00344">
    <property type="entry name" value="BCTRLSENSOR"/>
</dbReference>
<dbReference type="GO" id="GO:0006935">
    <property type="term" value="P:chemotaxis"/>
    <property type="evidence" value="ECO:0007669"/>
    <property type="project" value="UniProtKB-KW"/>
</dbReference>
<evidence type="ECO:0000256" key="5">
    <source>
        <dbReference type="ARBA" id="ARBA00022679"/>
    </source>
</evidence>
<dbReference type="EC" id="2.7.13.3" evidence="2"/>
<dbReference type="SUPFAM" id="SSF55874">
    <property type="entry name" value="ATPase domain of HSP90 chaperone/DNA topoisomerase II/histidine kinase"/>
    <property type="match status" value="1"/>
</dbReference>
<accession>A0A7S7LW69</accession>
<keyword evidence="5" id="KW-0808">Transferase</keyword>
<feature type="transmembrane region" description="Helical" evidence="7">
    <location>
        <begin position="42"/>
        <end position="62"/>
    </location>
</feature>
<keyword evidence="6" id="KW-0418">Kinase</keyword>
<dbReference type="RefSeq" id="WP_194370726.1">
    <property type="nucleotide sequence ID" value="NZ_CP054492.1"/>
</dbReference>
<evidence type="ECO:0000256" key="7">
    <source>
        <dbReference type="SAM" id="Phobius"/>
    </source>
</evidence>
<evidence type="ECO:0000313" key="10">
    <source>
        <dbReference type="Proteomes" id="UP000593994"/>
    </source>
</evidence>
<reference evidence="9 10" key="1">
    <citation type="submission" date="2020-05" db="EMBL/GenBank/DDBJ databases">
        <title>Sulfurimonas marisnigri, sp. nov., and Sulfurimonas baltica, sp. nov., manganese oxide reducing chemolithoautotrophs of the class Epsilonproteobacteria isolated from the pelagic redoxclines of the Black and Baltic Seas and emended description of the genus Sulfurimonas.</title>
        <authorList>
            <person name="Henkel J.V."/>
            <person name="Laudan C."/>
            <person name="Werner J."/>
            <person name="Neu T."/>
            <person name="Plewe S."/>
            <person name="Sproer C."/>
            <person name="Bunk B."/>
            <person name="Schulz-Vogt H.N."/>
        </authorList>
    </citation>
    <scope>NUCLEOTIDE SEQUENCE [LARGE SCALE GENOMIC DNA]</scope>
    <source>
        <strain evidence="9 10">GD2</strain>
    </source>
</reference>
<feature type="transmembrane region" description="Helical" evidence="7">
    <location>
        <begin position="92"/>
        <end position="111"/>
    </location>
</feature>
<dbReference type="Gene3D" id="3.30.565.10">
    <property type="entry name" value="Histidine kinase-like ATPase, C-terminal domain"/>
    <property type="match status" value="1"/>
</dbReference>
<dbReference type="InterPro" id="IPR004358">
    <property type="entry name" value="Sig_transdc_His_kin-like_C"/>
</dbReference>
<evidence type="ECO:0000259" key="8">
    <source>
        <dbReference type="SMART" id="SM00387"/>
    </source>
</evidence>
<dbReference type="KEGG" id="sbal:HUE88_02435"/>
<organism evidence="9 10">
    <name type="scientific">Candidatus Sulfurimonas baltica</name>
    <dbReference type="NCBI Taxonomy" id="2740404"/>
    <lineage>
        <taxon>Bacteria</taxon>
        <taxon>Pseudomonadati</taxon>
        <taxon>Campylobacterota</taxon>
        <taxon>Epsilonproteobacteria</taxon>
        <taxon>Campylobacterales</taxon>
        <taxon>Sulfurimonadaceae</taxon>
        <taxon>Sulfurimonas</taxon>
    </lineage>
</organism>
<dbReference type="GO" id="GO:0004673">
    <property type="term" value="F:protein histidine kinase activity"/>
    <property type="evidence" value="ECO:0007669"/>
    <property type="project" value="UniProtKB-EC"/>
</dbReference>
<keyword evidence="7" id="KW-0472">Membrane</keyword>
<dbReference type="Gene3D" id="3.40.1550.10">
    <property type="entry name" value="CheC-like"/>
    <property type="match status" value="1"/>
</dbReference>
<evidence type="ECO:0000256" key="1">
    <source>
        <dbReference type="ARBA" id="ARBA00000085"/>
    </source>
</evidence>
<comment type="catalytic activity">
    <reaction evidence="1">
        <text>ATP + protein L-histidine = ADP + protein N-phospho-L-histidine.</text>
        <dbReference type="EC" id="2.7.13.3"/>
    </reaction>
</comment>
<evidence type="ECO:0000256" key="2">
    <source>
        <dbReference type="ARBA" id="ARBA00012438"/>
    </source>
</evidence>
<dbReference type="InterPro" id="IPR051315">
    <property type="entry name" value="Bact_Chemotaxis_CheA"/>
</dbReference>
<evidence type="ECO:0000256" key="6">
    <source>
        <dbReference type="ARBA" id="ARBA00022777"/>
    </source>
</evidence>
<dbReference type="EMBL" id="CP054492">
    <property type="protein sequence ID" value="QOY52568.1"/>
    <property type="molecule type" value="Genomic_DNA"/>
</dbReference>